<feature type="region of interest" description="Disordered" evidence="3">
    <location>
        <begin position="832"/>
        <end position="857"/>
    </location>
</feature>
<feature type="compositionally biased region" description="Polar residues" evidence="3">
    <location>
        <begin position="385"/>
        <end position="394"/>
    </location>
</feature>
<dbReference type="Pfam" id="PF00188">
    <property type="entry name" value="CAP"/>
    <property type="match status" value="1"/>
</dbReference>
<keyword evidence="4" id="KW-0732">Signal</keyword>
<feature type="region of interest" description="Disordered" evidence="3">
    <location>
        <begin position="385"/>
        <end position="540"/>
    </location>
</feature>
<dbReference type="SMART" id="SM00198">
    <property type="entry name" value="SCP"/>
    <property type="match status" value="1"/>
</dbReference>
<evidence type="ECO:0000259" key="5">
    <source>
        <dbReference type="SMART" id="SM00198"/>
    </source>
</evidence>
<feature type="region of interest" description="Disordered" evidence="3">
    <location>
        <begin position="903"/>
        <end position="923"/>
    </location>
</feature>
<sequence length="941" mass="109137">MFSIKLIPVLLVIELRLSRSSLVIDHFSQKSISISDYCPSFEFCKEGAHVMCVHYNPNRVLGPKCNNGQNASIDEVLAVELLDVTNEIRSRIANGIEIGKDGQLLPRGYGIFRLDWDNELATFAQVLANQCTLRHDLCRSTKRFPDPGQVVSIERFSYPDWKIITSKNNNRPGLTEEKLMSAVMEAFKYWYRQKRFVNEQMVMVYPDFNLTPQFGPNGRLYLELINGGATHMGCGVSAFSEYIPFQSKFGNNFNSIILVCNYSARSKRGDMVYNTKPPTPGQGYSSKCGCPPGSKEDEDCLCNLVPIEAKRKEVKCNSLDGKGCEPTLVLLPIFTTEDAPPDKLFKRADSIRDPMKDFIFERMDNSTVAQRMRQYQNMFDDFTSNSKAKQSNLRLDSPKSHPPRTAEKKKSPHSSNVMYKVQVAPPAFIPTENPPLPSPTRPALPPRIPPPPPPPPLPPPPLPPPRRAYTHHKTRAPPPIPPRPRPRKPSHARTSPKRDYTPARRAHDSQPIDATRSDDEFNPSKKGSHRISQKLSHKQLTKKSSLFTKAAKFNLPARKNIVSYLETPQSDVHVDDITTETILKTAEEKDINFNQYSKKKKYNMDNRTRLDKVFKDENDKDNKLLSLLNTLEKEVKHIALDGKEKVLFDAKIRKIYGSIVGTTDTTLLSPITTNANDLDIAEIDIGNPRSRKYNKNFNANGFRNTKEKHDAYFHNKYNHNYNYKFDSDVEQKYMDDFENKYIENLGRNKYSENNVDGKFDTRHKYIENDPKYHYDDSWNRRYDGTLPVHKNTLKYEGKDFNEFRDFKHNSLTSMEDNAIRHSNLMNFRKREFAKSGYHRPDRDDHRSKEPKRKHRDEIEIKRNKIYHYRDDDIDDPLSIERRRFFQERLDNIERRLLSRTSDHRGNRIRRMKPSLSRTSSKPESYIPHRARILHSVMYEYY</sequence>
<feature type="chain" id="PRO_5040477709" description="SCP domain-containing protein" evidence="4">
    <location>
        <begin position="21"/>
        <end position="941"/>
    </location>
</feature>
<feature type="compositionally biased region" description="Basic and acidic residues" evidence="3">
    <location>
        <begin position="396"/>
        <end position="409"/>
    </location>
</feature>
<feature type="compositionally biased region" description="Basic and acidic residues" evidence="3">
    <location>
        <begin position="832"/>
        <end position="847"/>
    </location>
</feature>
<keyword evidence="2" id="KW-0964">Secreted</keyword>
<gene>
    <name evidence="6" type="ORF">SPLIT_LOCUS6981</name>
</gene>
<dbReference type="AlphaFoldDB" id="A0A9P0N4X0"/>
<dbReference type="GO" id="GO:0005576">
    <property type="term" value="C:extracellular region"/>
    <property type="evidence" value="ECO:0007669"/>
    <property type="project" value="UniProtKB-SubCell"/>
</dbReference>
<protein>
    <recommendedName>
        <fullName evidence="5">SCP domain-containing protein</fullName>
    </recommendedName>
</protein>
<dbReference type="Gene3D" id="3.40.33.10">
    <property type="entry name" value="CAP"/>
    <property type="match status" value="1"/>
</dbReference>
<dbReference type="InterPro" id="IPR035940">
    <property type="entry name" value="CAP_sf"/>
</dbReference>
<evidence type="ECO:0000256" key="3">
    <source>
        <dbReference type="SAM" id="MobiDB-lite"/>
    </source>
</evidence>
<feature type="compositionally biased region" description="Pro residues" evidence="3">
    <location>
        <begin position="432"/>
        <end position="466"/>
    </location>
</feature>
<feature type="compositionally biased region" description="Basic and acidic residues" evidence="3">
    <location>
        <begin position="496"/>
        <end position="523"/>
    </location>
</feature>
<dbReference type="EMBL" id="LR824554">
    <property type="protein sequence ID" value="CAH1641625.1"/>
    <property type="molecule type" value="Genomic_DNA"/>
</dbReference>
<feature type="compositionally biased region" description="Basic residues" evidence="3">
    <location>
        <begin position="484"/>
        <end position="495"/>
    </location>
</feature>
<keyword evidence="7" id="KW-1185">Reference proteome</keyword>
<dbReference type="PRINTS" id="PR00838">
    <property type="entry name" value="V5ALLERGEN"/>
</dbReference>
<reference evidence="6" key="1">
    <citation type="submission" date="2022-02" db="EMBL/GenBank/DDBJ databases">
        <authorList>
            <person name="King R."/>
        </authorList>
    </citation>
    <scope>NUCLEOTIDE SEQUENCE</scope>
</reference>
<evidence type="ECO:0000313" key="7">
    <source>
        <dbReference type="Proteomes" id="UP001153321"/>
    </source>
</evidence>
<organism evidence="6 7">
    <name type="scientific">Spodoptera littoralis</name>
    <name type="common">Egyptian cotton leafworm</name>
    <dbReference type="NCBI Taxonomy" id="7109"/>
    <lineage>
        <taxon>Eukaryota</taxon>
        <taxon>Metazoa</taxon>
        <taxon>Ecdysozoa</taxon>
        <taxon>Arthropoda</taxon>
        <taxon>Hexapoda</taxon>
        <taxon>Insecta</taxon>
        <taxon>Pterygota</taxon>
        <taxon>Neoptera</taxon>
        <taxon>Endopterygota</taxon>
        <taxon>Lepidoptera</taxon>
        <taxon>Glossata</taxon>
        <taxon>Ditrysia</taxon>
        <taxon>Noctuoidea</taxon>
        <taxon>Noctuidae</taxon>
        <taxon>Amphipyrinae</taxon>
        <taxon>Spodoptera</taxon>
    </lineage>
</organism>
<accession>A0A9P0N4X0</accession>
<feature type="compositionally biased region" description="Basic residues" evidence="3">
    <location>
        <begin position="526"/>
        <end position="540"/>
    </location>
</feature>
<evidence type="ECO:0000256" key="1">
    <source>
        <dbReference type="ARBA" id="ARBA00004613"/>
    </source>
</evidence>
<name>A0A9P0N4X0_SPOLI</name>
<feature type="domain" description="SCP" evidence="5">
    <location>
        <begin position="76"/>
        <end position="269"/>
    </location>
</feature>
<feature type="signal peptide" evidence="4">
    <location>
        <begin position="1"/>
        <end position="20"/>
    </location>
</feature>
<dbReference type="CDD" id="cd05380">
    <property type="entry name" value="CAP_euk"/>
    <property type="match status" value="1"/>
</dbReference>
<evidence type="ECO:0000256" key="4">
    <source>
        <dbReference type="SAM" id="SignalP"/>
    </source>
</evidence>
<dbReference type="InterPro" id="IPR002413">
    <property type="entry name" value="V5_allergen-like"/>
</dbReference>
<dbReference type="InterPro" id="IPR014044">
    <property type="entry name" value="CAP_dom"/>
</dbReference>
<evidence type="ECO:0000256" key="2">
    <source>
        <dbReference type="ARBA" id="ARBA00022525"/>
    </source>
</evidence>
<dbReference type="Proteomes" id="UP001153321">
    <property type="component" value="Chromosome 23"/>
</dbReference>
<dbReference type="SUPFAM" id="SSF55797">
    <property type="entry name" value="PR-1-like"/>
    <property type="match status" value="1"/>
</dbReference>
<comment type="subcellular location">
    <subcellularLocation>
        <location evidence="1">Secreted</location>
    </subcellularLocation>
</comment>
<evidence type="ECO:0000313" key="6">
    <source>
        <dbReference type="EMBL" id="CAH1641625.1"/>
    </source>
</evidence>
<proteinExistence type="predicted"/>